<name>A0A2W5DF51_9BURK</name>
<comment type="caution">
    <text evidence="1">The sequence shown here is derived from an EMBL/GenBank/DDBJ whole genome shotgun (WGS) entry which is preliminary data.</text>
</comment>
<accession>A0A2W5DF51</accession>
<organism evidence="1 2">
    <name type="scientific">Roseateles depolymerans</name>
    <dbReference type="NCBI Taxonomy" id="76731"/>
    <lineage>
        <taxon>Bacteria</taxon>
        <taxon>Pseudomonadati</taxon>
        <taxon>Pseudomonadota</taxon>
        <taxon>Betaproteobacteria</taxon>
        <taxon>Burkholderiales</taxon>
        <taxon>Sphaerotilaceae</taxon>
        <taxon>Roseateles</taxon>
    </lineage>
</organism>
<evidence type="ECO:0000313" key="1">
    <source>
        <dbReference type="EMBL" id="PZP29043.1"/>
    </source>
</evidence>
<gene>
    <name evidence="1" type="ORF">DI603_17660</name>
</gene>
<proteinExistence type="predicted"/>
<evidence type="ECO:0008006" key="3">
    <source>
        <dbReference type="Google" id="ProtNLM"/>
    </source>
</evidence>
<evidence type="ECO:0000313" key="2">
    <source>
        <dbReference type="Proteomes" id="UP000249633"/>
    </source>
</evidence>
<dbReference type="AlphaFoldDB" id="A0A2W5DF51"/>
<protein>
    <recommendedName>
        <fullName evidence="3">Antitoxin Xre/MbcA/ParS-like toxin-binding domain-containing protein</fullName>
    </recommendedName>
</protein>
<sequence>MRHNVVNLCIWGVAMSAEAFHPSVATEYDTGLCVPVAMPPETDPAAVSSVVQAIEKALVVLVHARQGEVIVRADHLAEIATGLLEPSSELMEDRVQRMRTLRQVFAEGDWLTSEQLNSLQEAPPKSKSQPASDWKRRGRVYSVSRGGREYFARYQFDAMYEPLPVMREVLEAFGDVADPWVLAAWFHYPSAWIAGGDGGALAPKDALDRRDDVVRAALKRRTSYVA</sequence>
<dbReference type="Proteomes" id="UP000249633">
    <property type="component" value="Unassembled WGS sequence"/>
</dbReference>
<dbReference type="EMBL" id="QFOD01000019">
    <property type="protein sequence ID" value="PZP29043.1"/>
    <property type="molecule type" value="Genomic_DNA"/>
</dbReference>
<reference evidence="1 2" key="1">
    <citation type="submission" date="2017-08" db="EMBL/GenBank/DDBJ databases">
        <title>Infants hospitalized years apart are colonized by the same room-sourced microbial strains.</title>
        <authorList>
            <person name="Brooks B."/>
            <person name="Olm M.R."/>
            <person name="Firek B.A."/>
            <person name="Baker R."/>
            <person name="Thomas B.C."/>
            <person name="Morowitz M.J."/>
            <person name="Banfield J.F."/>
        </authorList>
    </citation>
    <scope>NUCLEOTIDE SEQUENCE [LARGE SCALE GENOMIC DNA]</scope>
    <source>
        <strain evidence="1">S2_012_000_R2_81</strain>
    </source>
</reference>